<dbReference type="PANTHER" id="PTHR30528">
    <property type="entry name" value="CYTOPLASMIC PROTEIN"/>
    <property type="match status" value="1"/>
</dbReference>
<organism evidence="1 2">
    <name type="scientific">Sandaracinus amylolyticus</name>
    <dbReference type="NCBI Taxonomy" id="927083"/>
    <lineage>
        <taxon>Bacteria</taxon>
        <taxon>Pseudomonadati</taxon>
        <taxon>Myxococcota</taxon>
        <taxon>Polyangia</taxon>
        <taxon>Polyangiales</taxon>
        <taxon>Sandaracinaceae</taxon>
        <taxon>Sandaracinus</taxon>
    </lineage>
</organism>
<proteinExistence type="predicted"/>
<accession>A0A0F6SET8</accession>
<dbReference type="Pfam" id="PF06224">
    <property type="entry name" value="AlkZ-like"/>
    <property type="match status" value="1"/>
</dbReference>
<name>A0A0F6SET8_9BACT</name>
<dbReference type="OrthoDB" id="9787207at2"/>
<gene>
    <name evidence="1" type="ORF">DB32_002918</name>
</gene>
<dbReference type="AlphaFoldDB" id="A0A0F6SET8"/>
<dbReference type="EMBL" id="CP011125">
    <property type="protein sequence ID" value="AKF05769.1"/>
    <property type="molecule type" value="Genomic_DNA"/>
</dbReference>
<keyword evidence="2" id="KW-1185">Reference proteome</keyword>
<protein>
    <submittedName>
        <fullName evidence="1">Putative cytoplasmic protein</fullName>
    </submittedName>
</protein>
<reference evidence="1 2" key="1">
    <citation type="submission" date="2015-03" db="EMBL/GenBank/DDBJ databases">
        <title>Genome assembly of Sandaracinus amylolyticus DSM 53668.</title>
        <authorList>
            <person name="Sharma G."/>
            <person name="Subramanian S."/>
        </authorList>
    </citation>
    <scope>NUCLEOTIDE SEQUENCE [LARGE SCALE GENOMIC DNA]</scope>
    <source>
        <strain evidence="1 2">DSM 53668</strain>
    </source>
</reference>
<dbReference type="InterPro" id="IPR009351">
    <property type="entry name" value="AlkZ-like"/>
</dbReference>
<dbReference type="STRING" id="927083.DB32_002918"/>
<evidence type="ECO:0000313" key="2">
    <source>
        <dbReference type="Proteomes" id="UP000034883"/>
    </source>
</evidence>
<dbReference type="Proteomes" id="UP000034883">
    <property type="component" value="Chromosome"/>
</dbReference>
<dbReference type="KEGG" id="samy:DB32_002918"/>
<evidence type="ECO:0000313" key="1">
    <source>
        <dbReference type="EMBL" id="AKF05769.1"/>
    </source>
</evidence>
<sequence length="390" mass="43900">MPTTTLSRDEARAYLVSQLGLARPRRERGGRGVRAMLDALRCVQLDPLDPMGTNADLVALARIDGIAKGDLYAHTLPGHAFEHFAKERCLLPARAFPHYRDQAAETPWWRLGDRLRRLPDGVLDAVREEIAARGPITAGELEDRGRVEPIDWSGWKGTGRAASMAIEVLWTRCEIVVAGRTTRAKLWDVPRRALPDQHDVDVAGHGFAAWALRERVEAAGLLSRAGGATWSMLRDARTDGTIEQLIDEGAIEEVAVEGARRTYLAPRGFQERRVIAPDDRMRILGPLDPVLWDRDLVRHAFGFDYVWEVYKPAEERRFGWYVVPLLHRGRFVGRLEGRVDGTTLVIERLWREEGVALDEDALDAALERHAIACGCDRVVRRPGARRRAKR</sequence>
<dbReference type="RefSeq" id="WP_053238813.1">
    <property type="nucleotide sequence ID" value="NZ_CP011125.1"/>
</dbReference>
<dbReference type="PANTHER" id="PTHR30528:SF0">
    <property type="entry name" value="CYTOPLASMIC PROTEIN"/>
    <property type="match status" value="1"/>
</dbReference>